<dbReference type="EMBL" id="CM000761">
    <property type="protein sequence ID" value="KXG35368.1"/>
    <property type="molecule type" value="Genomic_DNA"/>
</dbReference>
<proteinExistence type="predicted"/>
<accession>A0A1B6QBR5</accession>
<evidence type="ECO:0000313" key="1">
    <source>
        <dbReference type="EMBL" id="KXG35368.1"/>
    </source>
</evidence>
<reference evidence="1 2" key="1">
    <citation type="journal article" date="2009" name="Nature">
        <title>The Sorghum bicolor genome and the diversification of grasses.</title>
        <authorList>
            <person name="Paterson A.H."/>
            <person name="Bowers J.E."/>
            <person name="Bruggmann R."/>
            <person name="Dubchak I."/>
            <person name="Grimwood J."/>
            <person name="Gundlach H."/>
            <person name="Haberer G."/>
            <person name="Hellsten U."/>
            <person name="Mitros T."/>
            <person name="Poliakov A."/>
            <person name="Schmutz J."/>
            <person name="Spannagl M."/>
            <person name="Tang H."/>
            <person name="Wang X."/>
            <person name="Wicker T."/>
            <person name="Bharti A.K."/>
            <person name="Chapman J."/>
            <person name="Feltus F.A."/>
            <person name="Gowik U."/>
            <person name="Grigoriev I.V."/>
            <person name="Lyons E."/>
            <person name="Maher C.A."/>
            <person name="Martis M."/>
            <person name="Narechania A."/>
            <person name="Otillar R.P."/>
            <person name="Penning B.W."/>
            <person name="Salamov A.A."/>
            <person name="Wang Y."/>
            <person name="Zhang L."/>
            <person name="Carpita N.C."/>
            <person name="Freeling M."/>
            <person name="Gingle A.R."/>
            <person name="Hash C.T."/>
            <person name="Keller B."/>
            <person name="Klein P."/>
            <person name="Kresovich S."/>
            <person name="McCann M.C."/>
            <person name="Ming R."/>
            <person name="Peterson D.G."/>
            <person name="Mehboob-ur-Rahman"/>
            <person name="Ware D."/>
            <person name="Westhoff P."/>
            <person name="Mayer K.F."/>
            <person name="Messing J."/>
            <person name="Rokhsar D.S."/>
        </authorList>
    </citation>
    <scope>NUCLEOTIDE SEQUENCE [LARGE SCALE GENOMIC DNA]</scope>
    <source>
        <strain evidence="2">cv. BTx623</strain>
    </source>
</reference>
<evidence type="ECO:0000313" key="2">
    <source>
        <dbReference type="Proteomes" id="UP000000768"/>
    </source>
</evidence>
<reference evidence="2" key="2">
    <citation type="journal article" date="2018" name="Plant J.">
        <title>The Sorghum bicolor reference genome: improved assembly, gene annotations, a transcriptome atlas, and signatures of genome organization.</title>
        <authorList>
            <person name="McCormick R.F."/>
            <person name="Truong S.K."/>
            <person name="Sreedasyam A."/>
            <person name="Jenkins J."/>
            <person name="Shu S."/>
            <person name="Sims D."/>
            <person name="Kennedy M."/>
            <person name="Amirebrahimi M."/>
            <person name="Weers B.D."/>
            <person name="McKinley B."/>
            <person name="Mattison A."/>
            <person name="Morishige D.T."/>
            <person name="Grimwood J."/>
            <person name="Schmutz J."/>
            <person name="Mullet J.E."/>
        </authorList>
    </citation>
    <scope>NUCLEOTIDE SEQUENCE [LARGE SCALE GENOMIC DNA]</scope>
    <source>
        <strain evidence="2">cv. BTx623</strain>
    </source>
</reference>
<organism evidence="1 2">
    <name type="scientific">Sorghum bicolor</name>
    <name type="common">Sorghum</name>
    <name type="synonym">Sorghum vulgare</name>
    <dbReference type="NCBI Taxonomy" id="4558"/>
    <lineage>
        <taxon>Eukaryota</taxon>
        <taxon>Viridiplantae</taxon>
        <taxon>Streptophyta</taxon>
        <taxon>Embryophyta</taxon>
        <taxon>Tracheophyta</taxon>
        <taxon>Spermatophyta</taxon>
        <taxon>Magnoliopsida</taxon>
        <taxon>Liliopsida</taxon>
        <taxon>Poales</taxon>
        <taxon>Poaceae</taxon>
        <taxon>PACMAD clade</taxon>
        <taxon>Panicoideae</taxon>
        <taxon>Andropogonodae</taxon>
        <taxon>Andropogoneae</taxon>
        <taxon>Sorghinae</taxon>
        <taxon>Sorghum</taxon>
    </lineage>
</organism>
<sequence length="78" mass="8807">MAGKTQENPLFGITWSLMWPNFSDSTDSLIDCTPLVCNSLAPYHQCRIMQSHKNCPQCRLSSCPTEVLAPTHKDIHFL</sequence>
<dbReference type="AlphaFoldDB" id="A0A1B6QBR5"/>
<dbReference type="InParanoid" id="A0A1B6QBR5"/>
<dbReference type="Gramene" id="KXG35368">
    <property type="protein sequence ID" value="KXG35368"/>
    <property type="gene ID" value="SORBI_3002G165200"/>
</dbReference>
<protein>
    <submittedName>
        <fullName evidence="1">Uncharacterized protein</fullName>
    </submittedName>
</protein>
<keyword evidence="2" id="KW-1185">Reference proteome</keyword>
<gene>
    <name evidence="1" type="ORF">SORBI_3002G165200</name>
</gene>
<dbReference type="Proteomes" id="UP000000768">
    <property type="component" value="Chromosome 2"/>
</dbReference>
<name>A0A1B6QBR5_SORBI</name>